<reference evidence="2 3" key="1">
    <citation type="journal article" date="2024" name="Science">
        <title>Giant polyketide synthase enzymes in the biosynthesis of giant marine polyether toxins.</title>
        <authorList>
            <person name="Fallon T.R."/>
            <person name="Shende V.V."/>
            <person name="Wierzbicki I.H."/>
            <person name="Pendleton A.L."/>
            <person name="Watervoot N.F."/>
            <person name="Auber R.P."/>
            <person name="Gonzalez D.J."/>
            <person name="Wisecaver J.H."/>
            <person name="Moore B.S."/>
        </authorList>
    </citation>
    <scope>NUCLEOTIDE SEQUENCE [LARGE SCALE GENOMIC DNA]</scope>
    <source>
        <strain evidence="2 3">12B1</strain>
    </source>
</reference>
<keyword evidence="3" id="KW-1185">Reference proteome</keyword>
<feature type="compositionally biased region" description="Polar residues" evidence="1">
    <location>
        <begin position="84"/>
        <end position="101"/>
    </location>
</feature>
<evidence type="ECO:0000313" key="3">
    <source>
        <dbReference type="Proteomes" id="UP001515480"/>
    </source>
</evidence>
<dbReference type="EMBL" id="JBGBPQ010000010">
    <property type="protein sequence ID" value="KAL1518735.1"/>
    <property type="molecule type" value="Genomic_DNA"/>
</dbReference>
<organism evidence="2 3">
    <name type="scientific">Prymnesium parvum</name>
    <name type="common">Toxic golden alga</name>
    <dbReference type="NCBI Taxonomy" id="97485"/>
    <lineage>
        <taxon>Eukaryota</taxon>
        <taxon>Haptista</taxon>
        <taxon>Haptophyta</taxon>
        <taxon>Prymnesiophyceae</taxon>
        <taxon>Prymnesiales</taxon>
        <taxon>Prymnesiaceae</taxon>
        <taxon>Prymnesium</taxon>
    </lineage>
</organism>
<dbReference type="Pfam" id="PF07004">
    <property type="entry name" value="SHIPPO-rpt"/>
    <property type="match status" value="2"/>
</dbReference>
<dbReference type="PANTHER" id="PTHR40429">
    <property type="entry name" value="FLAGELLAR ASSOCIATED PROTEIN"/>
    <property type="match status" value="1"/>
</dbReference>
<evidence type="ECO:0000256" key="1">
    <source>
        <dbReference type="SAM" id="MobiDB-lite"/>
    </source>
</evidence>
<feature type="region of interest" description="Disordered" evidence="1">
    <location>
        <begin position="1"/>
        <end position="115"/>
    </location>
</feature>
<feature type="region of interest" description="Disordered" evidence="1">
    <location>
        <begin position="272"/>
        <end position="293"/>
    </location>
</feature>
<feature type="compositionally biased region" description="Low complexity" evidence="1">
    <location>
        <begin position="1"/>
        <end position="27"/>
    </location>
</feature>
<comment type="caution">
    <text evidence="2">The sequence shown here is derived from an EMBL/GenBank/DDBJ whole genome shotgun (WGS) entry which is preliminary data.</text>
</comment>
<sequence length="359" mass="37967">MLARPSSSPSASASPTTSRPRPSSSCARRPKVSSTSPPRRPGEKSPPHKRREPTDASAPRLASGARARSSSEGRPRTHCGSRSMCGTQILSQKATSPSFSFGSGPARLSLQSSRPSRKTALLASVHGTSATPGPIYNPALTSKWLGDAPTASFGRAQQRPAYIVPSGPHEVSSVSGKSFMPGPGAYTLHSSIGPQTLTRCTTPASYSFGAAGKHAPPEELSPGPVYEVSSMITKRGNMQRPSYSFGALLRRSTSSPACRESPGPGMYDTYSSFGQQGNSQRRSSQRIGFGGVTHGERGLHVMDQQSPGPIYASDEPACRRQVTSMKRSAPEFGFSRAARVMDRARRDASSTPGPGDYLI</sequence>
<accession>A0AB34JAR1</accession>
<dbReference type="PANTHER" id="PTHR40429:SF1">
    <property type="entry name" value="FLAGELLAR ASSOCIATED PROTEIN"/>
    <property type="match status" value="1"/>
</dbReference>
<dbReference type="AlphaFoldDB" id="A0AB34JAR1"/>
<protein>
    <submittedName>
        <fullName evidence="2">Uncharacterized protein</fullName>
    </submittedName>
</protein>
<evidence type="ECO:0000313" key="2">
    <source>
        <dbReference type="EMBL" id="KAL1518735.1"/>
    </source>
</evidence>
<name>A0AB34JAR1_PRYPA</name>
<dbReference type="InterPro" id="IPR010736">
    <property type="entry name" value="SHIPPO-rpt"/>
</dbReference>
<feature type="compositionally biased region" description="Low complexity" evidence="1">
    <location>
        <begin position="56"/>
        <end position="68"/>
    </location>
</feature>
<proteinExistence type="predicted"/>
<feature type="compositionally biased region" description="Low complexity" evidence="1">
    <location>
        <begin position="272"/>
        <end position="287"/>
    </location>
</feature>
<dbReference type="Proteomes" id="UP001515480">
    <property type="component" value="Unassembled WGS sequence"/>
</dbReference>
<gene>
    <name evidence="2" type="ORF">AB1Y20_003020</name>
</gene>